<reference evidence="1" key="1">
    <citation type="journal article" date="2020" name="Phytopathology">
        <title>Genome Sequence Resources of Colletotrichum truncatum, C. plurivorum, C. musicola, and C. sojae: Four Species Pathogenic to Soybean (Glycine max).</title>
        <authorList>
            <person name="Rogerio F."/>
            <person name="Boufleur T.R."/>
            <person name="Ciampi-Guillardi M."/>
            <person name="Sukno S.A."/>
            <person name="Thon M.R."/>
            <person name="Massola Junior N.S."/>
            <person name="Baroncelli R."/>
        </authorList>
    </citation>
    <scope>NUCLEOTIDE SEQUENCE</scope>
    <source>
        <strain evidence="1">LFN00145</strain>
    </source>
</reference>
<comment type="caution">
    <text evidence="1">The sequence shown here is derived from an EMBL/GenBank/DDBJ whole genome shotgun (WGS) entry which is preliminary data.</text>
</comment>
<organism evidence="1 2">
    <name type="scientific">Colletotrichum plurivorum</name>
    <dbReference type="NCBI Taxonomy" id="2175906"/>
    <lineage>
        <taxon>Eukaryota</taxon>
        <taxon>Fungi</taxon>
        <taxon>Dikarya</taxon>
        <taxon>Ascomycota</taxon>
        <taxon>Pezizomycotina</taxon>
        <taxon>Sordariomycetes</taxon>
        <taxon>Hypocreomycetidae</taxon>
        <taxon>Glomerellales</taxon>
        <taxon>Glomerellaceae</taxon>
        <taxon>Colletotrichum</taxon>
        <taxon>Colletotrichum orchidearum species complex</taxon>
    </lineage>
</organism>
<accession>A0A8H6JEQ7</accession>
<protein>
    <submittedName>
        <fullName evidence="1">Uncharacterized protein</fullName>
    </submittedName>
</protein>
<evidence type="ECO:0000313" key="2">
    <source>
        <dbReference type="Proteomes" id="UP000654918"/>
    </source>
</evidence>
<name>A0A8H6JEQ7_9PEZI</name>
<dbReference type="EMBL" id="WIGO01000467">
    <property type="protein sequence ID" value="KAF6811316.1"/>
    <property type="molecule type" value="Genomic_DNA"/>
</dbReference>
<proteinExistence type="predicted"/>
<evidence type="ECO:0000313" key="1">
    <source>
        <dbReference type="EMBL" id="KAF6811316.1"/>
    </source>
</evidence>
<dbReference type="Proteomes" id="UP000654918">
    <property type="component" value="Unassembled WGS sequence"/>
</dbReference>
<gene>
    <name evidence="1" type="ORF">CPLU01_15128</name>
</gene>
<dbReference type="AlphaFoldDB" id="A0A8H6JEQ7"/>
<sequence length="442" mass="48685">MAAKGLIRDICRGVGRDNIALRCAVFSLGHLSPNPKNVMFVGMMPIALKFSSASRYDSTRGLPSGSGPELGLTMAILCVQSLIDMKLGAFRRGLASVKQAGEVIAANQTAFCSSGPHRDVMQFWFSINAWYSMQCPPWNVHARVLPAATLKASWGILRSTPEKGHEIAALLCESRRLYARLSLFRLIESGGIASEDLANWPLSFQEIVNAGGPAPEEEYSMSALAALRDGLDGWHNSVGMNDRPVYAKTAELKAQLDSEPPGVRFESLWFQSYDAAMCYDQYAAAHALCSQHSLDVLTGKAARDESYTDEWIHLILQIVPGLRWDYDERNYLGLMWIVGQVVALRCTDPHIIAWIQKKASLLEDITPDWSCVLPKNLFGPLLAMQKDLLAQGQAAMHLFTEDAREVNTARQVLRVGLDLTTRKGFVDLLPENSMVAIANGTT</sequence>
<keyword evidence="2" id="KW-1185">Reference proteome</keyword>